<evidence type="ECO:0000256" key="1">
    <source>
        <dbReference type="ARBA" id="ARBA00004685"/>
    </source>
</evidence>
<evidence type="ECO:0000256" key="3">
    <source>
        <dbReference type="ARBA" id="ARBA00035112"/>
    </source>
</evidence>
<comment type="similarity">
    <text evidence="3">Belongs to the ustYa family.</text>
</comment>
<dbReference type="HOGENOM" id="CLU_042941_8_2_1"/>
<reference evidence="4 5" key="1">
    <citation type="submission" date="2014-06" db="EMBL/GenBank/DDBJ databases">
        <title>Evolutionary Origins and Diversification of the Mycorrhizal Mutualists.</title>
        <authorList>
            <consortium name="DOE Joint Genome Institute"/>
            <consortium name="Mycorrhizal Genomics Consortium"/>
            <person name="Kohler A."/>
            <person name="Kuo A."/>
            <person name="Nagy L.G."/>
            <person name="Floudas D."/>
            <person name="Copeland A."/>
            <person name="Barry K.W."/>
            <person name="Cichocki N."/>
            <person name="Veneault-Fourrey C."/>
            <person name="LaButti K."/>
            <person name="Lindquist E.A."/>
            <person name="Lipzen A."/>
            <person name="Lundell T."/>
            <person name="Morin E."/>
            <person name="Murat C."/>
            <person name="Riley R."/>
            <person name="Ohm R."/>
            <person name="Sun H."/>
            <person name="Tunlid A."/>
            <person name="Henrissat B."/>
            <person name="Grigoriev I.V."/>
            <person name="Hibbett D.S."/>
            <person name="Martin F."/>
        </authorList>
    </citation>
    <scope>NUCLEOTIDE SEQUENCE [LARGE SCALE GENOMIC DNA]</scope>
    <source>
        <strain evidence="4 5">SS14</strain>
    </source>
</reference>
<dbReference type="GO" id="GO:0016491">
    <property type="term" value="F:oxidoreductase activity"/>
    <property type="evidence" value="ECO:0007669"/>
    <property type="project" value="UniProtKB-KW"/>
</dbReference>
<dbReference type="EMBL" id="KN837118">
    <property type="protein sequence ID" value="KIJ44345.1"/>
    <property type="molecule type" value="Genomic_DNA"/>
</dbReference>
<dbReference type="Pfam" id="PF11807">
    <property type="entry name" value="UstYa"/>
    <property type="match status" value="1"/>
</dbReference>
<evidence type="ECO:0000256" key="2">
    <source>
        <dbReference type="ARBA" id="ARBA00023002"/>
    </source>
</evidence>
<dbReference type="Proteomes" id="UP000054279">
    <property type="component" value="Unassembled WGS sequence"/>
</dbReference>
<name>A0A0C9VZ37_SPHS4</name>
<organism evidence="4 5">
    <name type="scientific">Sphaerobolus stellatus (strain SS14)</name>
    <dbReference type="NCBI Taxonomy" id="990650"/>
    <lineage>
        <taxon>Eukaryota</taxon>
        <taxon>Fungi</taxon>
        <taxon>Dikarya</taxon>
        <taxon>Basidiomycota</taxon>
        <taxon>Agaricomycotina</taxon>
        <taxon>Agaricomycetes</taxon>
        <taxon>Phallomycetidae</taxon>
        <taxon>Geastrales</taxon>
        <taxon>Sphaerobolaceae</taxon>
        <taxon>Sphaerobolus</taxon>
    </lineage>
</organism>
<dbReference type="InterPro" id="IPR021765">
    <property type="entry name" value="UstYa-like"/>
</dbReference>
<accession>A0A0C9VZ37</accession>
<gene>
    <name evidence="4" type="ORF">M422DRAFT_779430</name>
</gene>
<dbReference type="OrthoDB" id="3687641at2759"/>
<evidence type="ECO:0000313" key="4">
    <source>
        <dbReference type="EMBL" id="KIJ44345.1"/>
    </source>
</evidence>
<proteinExistence type="inferred from homology"/>
<protein>
    <submittedName>
        <fullName evidence="4">Uncharacterized protein</fullName>
    </submittedName>
</protein>
<sequence>MQTVTVSLFTIVCLLATLVVSLVSHSARITLYMLSSRKGPSLEVQFPIAIQPATLTMSNAHEFGFHTNDSNWDAILPKGAGFFYYPENQEYYFVTHYHQLHCLGALRRQFLASGLNATKMGLGHVDHCLIYLRQTLLCNVDMTLEPVDHYHEAPNGILHKVVTGLGVDHRCLDWSQVWEFMDDNYETYQDTYRR</sequence>
<dbReference type="AlphaFoldDB" id="A0A0C9VZ37"/>
<dbReference type="GO" id="GO:0043386">
    <property type="term" value="P:mycotoxin biosynthetic process"/>
    <property type="evidence" value="ECO:0007669"/>
    <property type="project" value="InterPro"/>
</dbReference>
<evidence type="ECO:0000313" key="5">
    <source>
        <dbReference type="Proteomes" id="UP000054279"/>
    </source>
</evidence>
<keyword evidence="5" id="KW-1185">Reference proteome</keyword>
<keyword evidence="2" id="KW-0560">Oxidoreductase</keyword>
<dbReference type="PANTHER" id="PTHR33365:SF11">
    <property type="entry name" value="TAT PATHWAY SIGNAL SEQUENCE"/>
    <property type="match status" value="1"/>
</dbReference>
<dbReference type="PANTHER" id="PTHR33365">
    <property type="entry name" value="YALI0B05434P"/>
    <property type="match status" value="1"/>
</dbReference>
<comment type="pathway">
    <text evidence="1">Mycotoxin biosynthesis.</text>
</comment>